<reference evidence="2 3" key="1">
    <citation type="journal article" date="2016" name="Mol. Biol. Evol.">
        <title>Comparative Genomics of Early-Diverging Mushroom-Forming Fungi Provides Insights into the Origins of Lignocellulose Decay Capabilities.</title>
        <authorList>
            <person name="Nagy L.G."/>
            <person name="Riley R."/>
            <person name="Tritt A."/>
            <person name="Adam C."/>
            <person name="Daum C."/>
            <person name="Floudas D."/>
            <person name="Sun H."/>
            <person name="Yadav J.S."/>
            <person name="Pangilinan J."/>
            <person name="Larsson K.H."/>
            <person name="Matsuura K."/>
            <person name="Barry K."/>
            <person name="Labutti K."/>
            <person name="Kuo R."/>
            <person name="Ohm R.A."/>
            <person name="Bhattacharya S.S."/>
            <person name="Shirouzu T."/>
            <person name="Yoshinaga Y."/>
            <person name="Martin F.M."/>
            <person name="Grigoriev I.V."/>
            <person name="Hibbett D.S."/>
        </authorList>
    </citation>
    <scope>NUCLEOTIDE SEQUENCE [LARGE SCALE GENOMIC DNA]</scope>
    <source>
        <strain evidence="2 3">93-53</strain>
    </source>
</reference>
<feature type="compositionally biased region" description="Basic and acidic residues" evidence="1">
    <location>
        <begin position="117"/>
        <end position="127"/>
    </location>
</feature>
<dbReference type="OrthoDB" id="3224221at2759"/>
<dbReference type="Proteomes" id="UP000076871">
    <property type="component" value="Unassembled WGS sequence"/>
</dbReference>
<evidence type="ECO:0000256" key="1">
    <source>
        <dbReference type="SAM" id="MobiDB-lite"/>
    </source>
</evidence>
<accession>A0A165D3M1</accession>
<dbReference type="EMBL" id="KV427639">
    <property type="protein sequence ID" value="KZT04093.1"/>
    <property type="molecule type" value="Genomic_DNA"/>
</dbReference>
<evidence type="ECO:0000313" key="2">
    <source>
        <dbReference type="EMBL" id="KZT04093.1"/>
    </source>
</evidence>
<proteinExistence type="predicted"/>
<protein>
    <submittedName>
        <fullName evidence="2">Uncharacterized protein</fullName>
    </submittedName>
</protein>
<sequence>MIRSFKAKIRMHASEMLGCTFIDSPIPVASDKEAQAFEQHKHPGPSRADFRLHLSGSLTSKWNKQAAAVFSEEFINLGFSDHHNDKDIKHMFSVHLATLRAQYKKQLTGTEEPTQVEFDRQTEDNREHRRRALRERRSSAVSAHSHLARFQNLWDTIPYTAMSGDESDHSRGKVRYVVLTLSGIREMAVVFDWMHLWCRFTPEGRPKHGAFPRYRRRGSMRLERGALPVKGLPVNCYDTQWLAGLDLEDRHSLNIQPAADLTHTNTVMTFVSLQIFHVTPLTLPSALLADSPMSRTVQHALIPHLLPDQC</sequence>
<name>A0A165D3M1_9APHY</name>
<feature type="region of interest" description="Disordered" evidence="1">
    <location>
        <begin position="108"/>
        <end position="138"/>
    </location>
</feature>
<dbReference type="InParanoid" id="A0A165D3M1"/>
<organism evidence="2 3">
    <name type="scientific">Laetiporus sulphureus 93-53</name>
    <dbReference type="NCBI Taxonomy" id="1314785"/>
    <lineage>
        <taxon>Eukaryota</taxon>
        <taxon>Fungi</taxon>
        <taxon>Dikarya</taxon>
        <taxon>Basidiomycota</taxon>
        <taxon>Agaricomycotina</taxon>
        <taxon>Agaricomycetes</taxon>
        <taxon>Polyporales</taxon>
        <taxon>Laetiporus</taxon>
    </lineage>
</organism>
<dbReference type="RefSeq" id="XP_040761833.1">
    <property type="nucleotide sequence ID" value="XM_040904757.1"/>
</dbReference>
<gene>
    <name evidence="2" type="ORF">LAESUDRAFT_658585</name>
</gene>
<keyword evidence="3" id="KW-1185">Reference proteome</keyword>
<evidence type="ECO:0000313" key="3">
    <source>
        <dbReference type="Proteomes" id="UP000076871"/>
    </source>
</evidence>
<dbReference type="GeneID" id="63821787"/>
<dbReference type="AlphaFoldDB" id="A0A165D3M1"/>